<evidence type="ECO:0000313" key="16">
    <source>
        <dbReference type="EMBL" id="KAK7872844.1"/>
    </source>
</evidence>
<dbReference type="InterPro" id="IPR002659">
    <property type="entry name" value="Glyco_trans_31"/>
</dbReference>
<evidence type="ECO:0000256" key="2">
    <source>
        <dbReference type="ARBA" id="ARBA00004323"/>
    </source>
</evidence>
<dbReference type="GO" id="GO:0006493">
    <property type="term" value="P:protein O-linked glycosylation"/>
    <property type="evidence" value="ECO:0007669"/>
    <property type="project" value="TreeGrafter"/>
</dbReference>
<comment type="cofactor">
    <cofactor evidence="1">
        <name>Mn(2+)</name>
        <dbReference type="ChEBI" id="CHEBI:29035"/>
    </cofactor>
</comment>
<keyword evidence="13" id="KW-0325">Glycoprotein</keyword>
<gene>
    <name evidence="16" type="ORF">R5R35_006715</name>
</gene>
<evidence type="ECO:0000256" key="7">
    <source>
        <dbReference type="ARBA" id="ARBA00022679"/>
    </source>
</evidence>
<comment type="caution">
    <text evidence="16">The sequence shown here is derived from an EMBL/GenBank/DDBJ whole genome shotgun (WGS) entry which is preliminary data.</text>
</comment>
<evidence type="ECO:0000256" key="3">
    <source>
        <dbReference type="ARBA" id="ARBA00004840"/>
    </source>
</evidence>
<dbReference type="GO" id="GO:0000139">
    <property type="term" value="C:Golgi membrane"/>
    <property type="evidence" value="ECO:0007669"/>
    <property type="project" value="UniProtKB-SubCell"/>
</dbReference>
<dbReference type="Pfam" id="PF01762">
    <property type="entry name" value="Galactosyl_T"/>
    <property type="match status" value="1"/>
</dbReference>
<evidence type="ECO:0000256" key="8">
    <source>
        <dbReference type="ARBA" id="ARBA00022692"/>
    </source>
</evidence>
<accession>A0AAN9WL17</accession>
<keyword evidence="11 15" id="KW-0333">Golgi apparatus</keyword>
<comment type="similarity">
    <text evidence="5 15">Belongs to the glycosyltransferase 31 family.</text>
</comment>
<keyword evidence="14" id="KW-0464">Manganese</keyword>
<keyword evidence="17" id="KW-1185">Reference proteome</keyword>
<feature type="transmembrane region" description="Helical" evidence="15">
    <location>
        <begin position="12"/>
        <end position="37"/>
    </location>
</feature>
<evidence type="ECO:0000256" key="4">
    <source>
        <dbReference type="ARBA" id="ARBA00005093"/>
    </source>
</evidence>
<keyword evidence="12 15" id="KW-0472">Membrane</keyword>
<keyword evidence="9 15" id="KW-0735">Signal-anchor</keyword>
<reference evidence="16 17" key="1">
    <citation type="submission" date="2024-03" db="EMBL/GenBank/DDBJ databases">
        <title>The genome assembly and annotation of the cricket Gryllus longicercus Weissman &amp; Gray.</title>
        <authorList>
            <person name="Szrajer S."/>
            <person name="Gray D."/>
            <person name="Ylla G."/>
        </authorList>
    </citation>
    <scope>NUCLEOTIDE SEQUENCE [LARGE SCALE GENOMIC DNA]</scope>
    <source>
        <strain evidence="16">DAG 2021-001</strain>
        <tissue evidence="16">Whole body minus gut</tissue>
    </source>
</reference>
<dbReference type="EMBL" id="JAZDUA010000019">
    <property type="protein sequence ID" value="KAK7872844.1"/>
    <property type="molecule type" value="Genomic_DNA"/>
</dbReference>
<dbReference type="GO" id="GO:0006024">
    <property type="term" value="P:glycosaminoglycan biosynthetic process"/>
    <property type="evidence" value="ECO:0007669"/>
    <property type="project" value="UniProtKB-ARBA"/>
</dbReference>
<name>A0AAN9WL17_9ORTH</name>
<comment type="pathway">
    <text evidence="3">Glycan metabolism; chondroitin sulfate biosynthesis.</text>
</comment>
<sequence length="331" mass="39042">MEIKKGFNHIIYIMRHSLLIFTLIFTILSFNFIIFFYKSLDAQCPIAVNPHQHLKVKEEHFLVILILSSFDNIQRRNVLRNAWLQWCKDIEVKYFFVIATKSISQSNKKEIINEQDHFKDLMLLESVEDSYGHLTSKVLQAFVWLEENVKYKFTLKCDDDSFVNVQELIKLLKNFEEDPDHLYLGFFSGHATVQKEGKWKESNWILCDYYLPYALGGGYILSQELTNFIARNAKDLQLFLSEDVSVGVWLASKARVNRVHSPQFNTEFKSRGCSNSYIVSHKHSEVEQKEMYNNLKLTGKMCKKEFQIRRSYNYNWNVPPTKCCQRTNEIP</sequence>
<dbReference type="AlphaFoldDB" id="A0AAN9WL17"/>
<organism evidence="16 17">
    <name type="scientific">Gryllus longicercus</name>
    <dbReference type="NCBI Taxonomy" id="2509291"/>
    <lineage>
        <taxon>Eukaryota</taxon>
        <taxon>Metazoa</taxon>
        <taxon>Ecdysozoa</taxon>
        <taxon>Arthropoda</taxon>
        <taxon>Hexapoda</taxon>
        <taxon>Insecta</taxon>
        <taxon>Pterygota</taxon>
        <taxon>Neoptera</taxon>
        <taxon>Polyneoptera</taxon>
        <taxon>Orthoptera</taxon>
        <taxon>Ensifera</taxon>
        <taxon>Gryllidea</taxon>
        <taxon>Grylloidea</taxon>
        <taxon>Gryllidae</taxon>
        <taxon>Gryllinae</taxon>
        <taxon>Gryllus</taxon>
    </lineage>
</organism>
<keyword evidence="8 15" id="KW-0812">Transmembrane</keyword>
<evidence type="ECO:0000256" key="10">
    <source>
        <dbReference type="ARBA" id="ARBA00022989"/>
    </source>
</evidence>
<dbReference type="FunFam" id="3.90.550.50:FF:000018">
    <property type="entry name" value="Hexosyltransferase"/>
    <property type="match status" value="1"/>
</dbReference>
<comment type="subcellular location">
    <subcellularLocation>
        <location evidence="2 15">Golgi apparatus membrane</location>
        <topology evidence="2 15">Single-pass type II membrane protein</topology>
    </subcellularLocation>
</comment>
<dbReference type="PANTHER" id="PTHR11214:SF3">
    <property type="entry name" value="BETA-1,3-GALACTOSYLTRANSFERASE 6"/>
    <property type="match status" value="1"/>
</dbReference>
<evidence type="ECO:0000256" key="15">
    <source>
        <dbReference type="RuleBase" id="RU363063"/>
    </source>
</evidence>
<keyword evidence="7" id="KW-0808">Transferase</keyword>
<keyword evidence="6 15" id="KW-0328">Glycosyltransferase</keyword>
<dbReference type="Gene3D" id="3.90.550.50">
    <property type="match status" value="1"/>
</dbReference>
<evidence type="ECO:0000256" key="11">
    <source>
        <dbReference type="ARBA" id="ARBA00023034"/>
    </source>
</evidence>
<evidence type="ECO:0000256" key="1">
    <source>
        <dbReference type="ARBA" id="ARBA00001936"/>
    </source>
</evidence>
<keyword evidence="10 15" id="KW-1133">Transmembrane helix</keyword>
<evidence type="ECO:0000313" key="17">
    <source>
        <dbReference type="Proteomes" id="UP001378592"/>
    </source>
</evidence>
<comment type="pathway">
    <text evidence="4">Glycan metabolism; heparan sulfate biosynthesis.</text>
</comment>
<dbReference type="Proteomes" id="UP001378592">
    <property type="component" value="Unassembled WGS sequence"/>
</dbReference>
<evidence type="ECO:0000256" key="6">
    <source>
        <dbReference type="ARBA" id="ARBA00022676"/>
    </source>
</evidence>
<dbReference type="GO" id="GO:0047220">
    <property type="term" value="F:galactosylxylosylprotein 3-beta-galactosyltransferase activity"/>
    <property type="evidence" value="ECO:0007669"/>
    <property type="project" value="TreeGrafter"/>
</dbReference>
<evidence type="ECO:0000256" key="9">
    <source>
        <dbReference type="ARBA" id="ARBA00022968"/>
    </source>
</evidence>
<protein>
    <recommendedName>
        <fullName evidence="15">Hexosyltransferase</fullName>
        <ecNumber evidence="15">2.4.1.-</ecNumber>
    </recommendedName>
</protein>
<evidence type="ECO:0000256" key="5">
    <source>
        <dbReference type="ARBA" id="ARBA00008661"/>
    </source>
</evidence>
<evidence type="ECO:0000256" key="12">
    <source>
        <dbReference type="ARBA" id="ARBA00023136"/>
    </source>
</evidence>
<proteinExistence type="inferred from homology"/>
<dbReference type="EC" id="2.4.1.-" evidence="15"/>
<evidence type="ECO:0000256" key="14">
    <source>
        <dbReference type="ARBA" id="ARBA00023211"/>
    </source>
</evidence>
<evidence type="ECO:0000256" key="13">
    <source>
        <dbReference type="ARBA" id="ARBA00023180"/>
    </source>
</evidence>
<dbReference type="PANTHER" id="PTHR11214">
    <property type="entry name" value="BETA-1,3-N-ACETYLGLUCOSAMINYLTRANSFERASE"/>
    <property type="match status" value="1"/>
</dbReference>